<dbReference type="GO" id="GO:0005829">
    <property type="term" value="C:cytosol"/>
    <property type="evidence" value="ECO:0007669"/>
    <property type="project" value="TreeGrafter"/>
</dbReference>
<protein>
    <recommendedName>
        <fullName evidence="8">Pantothenate synthetase</fullName>
        <shortName evidence="8">PS</shortName>
        <ecNumber evidence="8">6.3.2.1</ecNumber>
    </recommendedName>
    <alternativeName>
        <fullName evidence="8">Pantoate--beta-alanine ligase</fullName>
    </alternativeName>
    <alternativeName>
        <fullName evidence="8">Pantoate-activating enzyme</fullName>
    </alternativeName>
</protein>
<reference evidence="9" key="1">
    <citation type="journal article" date="2014" name="Int. J. Syst. Evol. Microbiol.">
        <title>Complete genome sequence of Corynebacterium casei LMG S-19264T (=DSM 44701T), isolated from a smear-ripened cheese.</title>
        <authorList>
            <consortium name="US DOE Joint Genome Institute (JGI-PGF)"/>
            <person name="Walter F."/>
            <person name="Albersmeier A."/>
            <person name="Kalinowski J."/>
            <person name="Ruckert C."/>
        </authorList>
    </citation>
    <scope>NUCLEOTIDE SEQUENCE</scope>
    <source>
        <strain evidence="9">KCTC 12368</strain>
    </source>
</reference>
<sequence length="292" mass="32679">MSVVIQKSVKILHTIQALNTQLAQPRKEGLKIGLVPTMGALHQGHISLVKAAKKQVDIVLVSIFVNPTQFNNPEDLKAYPRTIEEDTALLLEAGVDIVFAPEAEEMYPLAPMLKFDFGYLESILEGAFRPGHFNGVGVVVSKLFNITKPDFAFFGQKDLQQVAIIRKMVEDLSFQLELVIVPTVREEDGLALSSRNRRLSMEDRAKAILLSQQLRVARVELLAGRSWFDIQIEVTHKFDQCSGVRLEYFELVKTNSLEIASEANIEQVDLKNYSLCTAAFVGDVRLIDNLPI</sequence>
<dbReference type="CDD" id="cd00560">
    <property type="entry name" value="PanC"/>
    <property type="match status" value="1"/>
</dbReference>
<evidence type="ECO:0000256" key="2">
    <source>
        <dbReference type="ARBA" id="ARBA00009256"/>
    </source>
</evidence>
<comment type="pathway">
    <text evidence="1 8">Cofactor biosynthesis; (R)-pantothenate biosynthesis; (R)-pantothenate from (R)-pantoate and beta-alanine: step 1/1.</text>
</comment>
<dbReference type="EC" id="6.3.2.1" evidence="8"/>
<keyword evidence="5 8" id="KW-0547">Nucleotide-binding</keyword>
<comment type="subcellular location">
    <subcellularLocation>
        <location evidence="8">Cytoplasm</location>
    </subcellularLocation>
</comment>
<dbReference type="AlphaFoldDB" id="A0A918Q6W6"/>
<feature type="binding site" evidence="8">
    <location>
        <begin position="38"/>
        <end position="45"/>
    </location>
    <ligand>
        <name>ATP</name>
        <dbReference type="ChEBI" id="CHEBI:30616"/>
    </ligand>
</feature>
<dbReference type="PANTHER" id="PTHR21299">
    <property type="entry name" value="CYTIDYLATE KINASE/PANTOATE-BETA-ALANINE LIGASE"/>
    <property type="match status" value="1"/>
</dbReference>
<feature type="binding site" evidence="8">
    <location>
        <begin position="192"/>
        <end position="195"/>
    </location>
    <ligand>
        <name>ATP</name>
        <dbReference type="ChEBI" id="CHEBI:30616"/>
    </ligand>
</feature>
<dbReference type="NCBIfam" id="TIGR00018">
    <property type="entry name" value="panC"/>
    <property type="match status" value="1"/>
</dbReference>
<dbReference type="GO" id="GO:0005524">
    <property type="term" value="F:ATP binding"/>
    <property type="evidence" value="ECO:0007669"/>
    <property type="project" value="UniProtKB-KW"/>
</dbReference>
<accession>A0A918Q6W6</accession>
<dbReference type="Proteomes" id="UP000619457">
    <property type="component" value="Unassembled WGS sequence"/>
</dbReference>
<dbReference type="Gene3D" id="3.30.1300.10">
    <property type="entry name" value="Pantoate-beta-alanine ligase, C-terminal domain"/>
    <property type="match status" value="1"/>
</dbReference>
<feature type="binding site" evidence="8">
    <location>
        <begin position="155"/>
        <end position="158"/>
    </location>
    <ligand>
        <name>ATP</name>
        <dbReference type="ChEBI" id="CHEBI:30616"/>
    </ligand>
</feature>
<feature type="active site" description="Proton donor" evidence="8">
    <location>
        <position position="45"/>
    </location>
</feature>
<dbReference type="InterPro" id="IPR003721">
    <property type="entry name" value="Pantoate_ligase"/>
</dbReference>
<dbReference type="GO" id="GO:0004592">
    <property type="term" value="F:pantoate-beta-alanine ligase activity"/>
    <property type="evidence" value="ECO:0007669"/>
    <property type="project" value="UniProtKB-UniRule"/>
</dbReference>
<evidence type="ECO:0000256" key="7">
    <source>
        <dbReference type="ARBA" id="ARBA00048258"/>
    </source>
</evidence>
<keyword evidence="6 8" id="KW-0067">ATP-binding</keyword>
<keyword evidence="3 8" id="KW-0436">Ligase</keyword>
<evidence type="ECO:0000256" key="1">
    <source>
        <dbReference type="ARBA" id="ARBA00004990"/>
    </source>
</evidence>
<gene>
    <name evidence="8 9" type="primary">panC</name>
    <name evidence="9" type="ORF">GCM10007049_31010</name>
</gene>
<evidence type="ECO:0000313" key="9">
    <source>
        <dbReference type="EMBL" id="GGZ35383.1"/>
    </source>
</evidence>
<dbReference type="SUPFAM" id="SSF52374">
    <property type="entry name" value="Nucleotidylyl transferase"/>
    <property type="match status" value="1"/>
</dbReference>
<keyword evidence="4 8" id="KW-0566">Pantothenate biosynthesis</keyword>
<dbReference type="InterPro" id="IPR042176">
    <property type="entry name" value="Pantoate_ligase_C"/>
</dbReference>
<comment type="miscellaneous">
    <text evidence="8">The reaction proceeds by a bi uni uni bi ping pong mechanism.</text>
</comment>
<evidence type="ECO:0000313" key="10">
    <source>
        <dbReference type="Proteomes" id="UP000619457"/>
    </source>
</evidence>
<dbReference type="GO" id="GO:0015940">
    <property type="term" value="P:pantothenate biosynthetic process"/>
    <property type="evidence" value="ECO:0007669"/>
    <property type="project" value="UniProtKB-UniRule"/>
</dbReference>
<name>A0A918Q6W6_9BACT</name>
<dbReference type="InterPro" id="IPR014729">
    <property type="entry name" value="Rossmann-like_a/b/a_fold"/>
</dbReference>
<keyword evidence="8" id="KW-0963">Cytoplasm</keyword>
<evidence type="ECO:0000256" key="6">
    <source>
        <dbReference type="ARBA" id="ARBA00022840"/>
    </source>
</evidence>
<feature type="binding site" evidence="8">
    <location>
        <position position="69"/>
    </location>
    <ligand>
        <name>(R)-pantoate</name>
        <dbReference type="ChEBI" id="CHEBI:15980"/>
    </ligand>
</feature>
<feature type="binding site" evidence="8">
    <location>
        <position position="69"/>
    </location>
    <ligand>
        <name>beta-alanine</name>
        <dbReference type="ChEBI" id="CHEBI:57966"/>
    </ligand>
</feature>
<reference evidence="9" key="2">
    <citation type="submission" date="2020-09" db="EMBL/GenBank/DDBJ databases">
        <authorList>
            <person name="Sun Q."/>
            <person name="Kim S."/>
        </authorList>
    </citation>
    <scope>NUCLEOTIDE SEQUENCE</scope>
    <source>
        <strain evidence="9">KCTC 12368</strain>
    </source>
</reference>
<dbReference type="PANTHER" id="PTHR21299:SF1">
    <property type="entry name" value="PANTOATE--BETA-ALANINE LIGASE"/>
    <property type="match status" value="1"/>
</dbReference>
<keyword evidence="10" id="KW-1185">Reference proteome</keyword>
<evidence type="ECO:0000256" key="5">
    <source>
        <dbReference type="ARBA" id="ARBA00022741"/>
    </source>
</evidence>
<comment type="caution">
    <text evidence="9">The sequence shown here is derived from an EMBL/GenBank/DDBJ whole genome shotgun (WGS) entry which is preliminary data.</text>
</comment>
<proteinExistence type="inferred from homology"/>
<feature type="binding site" evidence="8">
    <location>
        <position position="184"/>
    </location>
    <ligand>
        <name>ATP</name>
        <dbReference type="ChEBI" id="CHEBI:30616"/>
    </ligand>
</feature>
<evidence type="ECO:0000256" key="4">
    <source>
        <dbReference type="ARBA" id="ARBA00022655"/>
    </source>
</evidence>
<evidence type="ECO:0000256" key="3">
    <source>
        <dbReference type="ARBA" id="ARBA00022598"/>
    </source>
</evidence>
<dbReference type="EMBL" id="BMWX01000005">
    <property type="protein sequence ID" value="GGZ35383.1"/>
    <property type="molecule type" value="Genomic_DNA"/>
</dbReference>
<comment type="catalytic activity">
    <reaction evidence="7 8">
        <text>(R)-pantoate + beta-alanine + ATP = (R)-pantothenate + AMP + diphosphate + H(+)</text>
        <dbReference type="Rhea" id="RHEA:10912"/>
        <dbReference type="ChEBI" id="CHEBI:15378"/>
        <dbReference type="ChEBI" id="CHEBI:15980"/>
        <dbReference type="ChEBI" id="CHEBI:29032"/>
        <dbReference type="ChEBI" id="CHEBI:30616"/>
        <dbReference type="ChEBI" id="CHEBI:33019"/>
        <dbReference type="ChEBI" id="CHEBI:57966"/>
        <dbReference type="ChEBI" id="CHEBI:456215"/>
        <dbReference type="EC" id="6.3.2.1"/>
    </reaction>
</comment>
<dbReference type="FunFam" id="3.40.50.620:FF:000013">
    <property type="entry name" value="Pantothenate synthetase"/>
    <property type="match status" value="1"/>
</dbReference>
<dbReference type="Pfam" id="PF02569">
    <property type="entry name" value="Pantoate_ligase"/>
    <property type="match status" value="1"/>
</dbReference>
<comment type="subunit">
    <text evidence="8">Homodimer.</text>
</comment>
<feature type="binding site" evidence="8">
    <location>
        <position position="161"/>
    </location>
    <ligand>
        <name>(R)-pantoate</name>
        <dbReference type="ChEBI" id="CHEBI:15980"/>
    </ligand>
</feature>
<evidence type="ECO:0000256" key="8">
    <source>
        <dbReference type="HAMAP-Rule" id="MF_00158"/>
    </source>
</evidence>
<comment type="function">
    <text evidence="8">Catalyzes the condensation of pantoate with beta-alanine in an ATP-dependent reaction via a pantoyl-adenylate intermediate.</text>
</comment>
<dbReference type="NCBIfam" id="TIGR00125">
    <property type="entry name" value="cyt_tran_rel"/>
    <property type="match status" value="1"/>
</dbReference>
<dbReference type="Gene3D" id="3.40.50.620">
    <property type="entry name" value="HUPs"/>
    <property type="match status" value="1"/>
</dbReference>
<comment type="similarity">
    <text evidence="2 8">Belongs to the pantothenate synthetase family.</text>
</comment>
<dbReference type="InterPro" id="IPR004821">
    <property type="entry name" value="Cyt_trans-like"/>
</dbReference>
<organism evidence="9 10">
    <name type="scientific">Echinicola pacifica</name>
    <dbReference type="NCBI Taxonomy" id="346377"/>
    <lineage>
        <taxon>Bacteria</taxon>
        <taxon>Pseudomonadati</taxon>
        <taxon>Bacteroidota</taxon>
        <taxon>Cytophagia</taxon>
        <taxon>Cytophagales</taxon>
        <taxon>Cyclobacteriaceae</taxon>
        <taxon>Echinicola</taxon>
    </lineage>
</organism>
<dbReference type="HAMAP" id="MF_00158">
    <property type="entry name" value="PanC"/>
    <property type="match status" value="1"/>
</dbReference>